<keyword evidence="6 10" id="KW-1133">Transmembrane helix</keyword>
<comment type="subcellular location">
    <subcellularLocation>
        <location evidence="1">Cell inner membrane</location>
        <topology evidence="1">Multi-pass membrane protein</topology>
    </subcellularLocation>
</comment>
<dbReference type="NCBIfam" id="TIGR00797">
    <property type="entry name" value="matE"/>
    <property type="match status" value="1"/>
</dbReference>
<evidence type="ECO:0000256" key="7">
    <source>
        <dbReference type="ARBA" id="ARBA00023065"/>
    </source>
</evidence>
<dbReference type="RefSeq" id="WP_380598259.1">
    <property type="nucleotide sequence ID" value="NZ_JBHSDU010000003.1"/>
</dbReference>
<evidence type="ECO:0000256" key="9">
    <source>
        <dbReference type="ARBA" id="ARBA00031636"/>
    </source>
</evidence>
<evidence type="ECO:0000256" key="8">
    <source>
        <dbReference type="ARBA" id="ARBA00023136"/>
    </source>
</evidence>
<dbReference type="Pfam" id="PF01554">
    <property type="entry name" value="MatE"/>
    <property type="match status" value="2"/>
</dbReference>
<dbReference type="EMBL" id="JBHSDU010000003">
    <property type="protein sequence ID" value="MFC4310623.1"/>
    <property type="molecule type" value="Genomic_DNA"/>
</dbReference>
<sequence length="455" mass="48603">MSIHSRDRLVVDARAIVALGGPLLGNNLSITGMAFADTVMAGQLGAVDLGGLAIGAASFNLFMFVGFGLLMATSPSVAHAYGANDTYKVTSYARQSWWLVLALSILLFLGMQQADWFLPAIGIGKDVLPVAVGYIHAISWGMPGLLAFFSLRYMSEGLGRTKPIMFSGFLGLTANVIGNWIFMYGKFGAPALGAVGCGVATAISMWLMFFAMFLHVRLHRAYRPFNFFARIDPPNWPVLRELTRIGAPIAGSILAEGGLFVAAALMMGGMGAVTAAGHQIALNYAAFMFMVPLAISSATTIHVGHTLGRGDLVGARNAGLIGVGMCAIVMTVSAIVILLFNDHIAALYTRDVPVRELAASLLLMAALFQFSDGVQVGAAGALRGFKDTTIPMALCIFSYWVVGFTFAYYYGVYRGEGPRLVWVGLNVGLTISAALLLARYWSVTKSRLRNQLPEL</sequence>
<keyword evidence="5 10" id="KW-0812">Transmembrane</keyword>
<proteinExistence type="predicted"/>
<dbReference type="InterPro" id="IPR002528">
    <property type="entry name" value="MATE_fam"/>
</dbReference>
<keyword evidence="7" id="KW-0406">Ion transport</keyword>
<dbReference type="PANTHER" id="PTHR43298:SF2">
    <property type="entry name" value="FMN_FAD EXPORTER YEEO-RELATED"/>
    <property type="match status" value="1"/>
</dbReference>
<evidence type="ECO:0000313" key="12">
    <source>
        <dbReference type="Proteomes" id="UP001595904"/>
    </source>
</evidence>
<feature type="transmembrane region" description="Helical" evidence="10">
    <location>
        <begin position="249"/>
        <end position="272"/>
    </location>
</feature>
<feature type="transmembrane region" description="Helical" evidence="10">
    <location>
        <begin position="131"/>
        <end position="151"/>
    </location>
</feature>
<feature type="transmembrane region" description="Helical" evidence="10">
    <location>
        <begin position="319"/>
        <end position="340"/>
    </location>
</feature>
<keyword evidence="8 10" id="KW-0472">Membrane</keyword>
<keyword evidence="12" id="KW-1185">Reference proteome</keyword>
<evidence type="ECO:0000313" key="11">
    <source>
        <dbReference type="EMBL" id="MFC4310623.1"/>
    </source>
</evidence>
<evidence type="ECO:0000256" key="2">
    <source>
        <dbReference type="ARBA" id="ARBA00022448"/>
    </source>
</evidence>
<feature type="transmembrane region" description="Helical" evidence="10">
    <location>
        <begin position="360"/>
        <end position="382"/>
    </location>
</feature>
<dbReference type="PANTHER" id="PTHR43298">
    <property type="entry name" value="MULTIDRUG RESISTANCE PROTEIN NORM-RELATED"/>
    <property type="match status" value="1"/>
</dbReference>
<feature type="transmembrane region" description="Helical" evidence="10">
    <location>
        <begin position="163"/>
        <end position="185"/>
    </location>
</feature>
<keyword evidence="3" id="KW-0050">Antiport</keyword>
<evidence type="ECO:0000256" key="1">
    <source>
        <dbReference type="ARBA" id="ARBA00004429"/>
    </source>
</evidence>
<evidence type="ECO:0000256" key="4">
    <source>
        <dbReference type="ARBA" id="ARBA00022475"/>
    </source>
</evidence>
<keyword evidence="4" id="KW-1003">Cell membrane</keyword>
<accession>A0ABV8SUK0</accession>
<dbReference type="CDD" id="cd13131">
    <property type="entry name" value="MATE_NorM_like"/>
    <property type="match status" value="1"/>
</dbReference>
<name>A0ABV8SUK0_9GAMM</name>
<feature type="transmembrane region" description="Helical" evidence="10">
    <location>
        <begin position="191"/>
        <end position="214"/>
    </location>
</feature>
<comment type="caution">
    <text evidence="11">The sequence shown here is derived from an EMBL/GenBank/DDBJ whole genome shotgun (WGS) entry which is preliminary data.</text>
</comment>
<evidence type="ECO:0000256" key="3">
    <source>
        <dbReference type="ARBA" id="ARBA00022449"/>
    </source>
</evidence>
<feature type="transmembrane region" description="Helical" evidence="10">
    <location>
        <begin position="284"/>
        <end position="307"/>
    </location>
</feature>
<feature type="transmembrane region" description="Helical" evidence="10">
    <location>
        <begin position="92"/>
        <end position="111"/>
    </location>
</feature>
<feature type="transmembrane region" description="Helical" evidence="10">
    <location>
        <begin position="52"/>
        <end position="72"/>
    </location>
</feature>
<reference evidence="12" key="1">
    <citation type="journal article" date="2019" name="Int. J. Syst. Evol. Microbiol.">
        <title>The Global Catalogue of Microorganisms (GCM) 10K type strain sequencing project: providing services to taxonomists for standard genome sequencing and annotation.</title>
        <authorList>
            <consortium name="The Broad Institute Genomics Platform"/>
            <consortium name="The Broad Institute Genome Sequencing Center for Infectious Disease"/>
            <person name="Wu L."/>
            <person name="Ma J."/>
        </authorList>
    </citation>
    <scope>NUCLEOTIDE SEQUENCE [LARGE SCALE GENOMIC DNA]</scope>
    <source>
        <strain evidence="12">CGMCC 1.10759</strain>
    </source>
</reference>
<keyword evidence="2" id="KW-0813">Transport</keyword>
<dbReference type="PIRSF" id="PIRSF006603">
    <property type="entry name" value="DinF"/>
    <property type="match status" value="1"/>
</dbReference>
<dbReference type="InterPro" id="IPR050222">
    <property type="entry name" value="MATE_MdtK"/>
</dbReference>
<gene>
    <name evidence="11" type="ORF">ACFPN2_16140</name>
</gene>
<evidence type="ECO:0000256" key="6">
    <source>
        <dbReference type="ARBA" id="ARBA00022989"/>
    </source>
</evidence>
<dbReference type="InterPro" id="IPR048279">
    <property type="entry name" value="MdtK-like"/>
</dbReference>
<feature type="transmembrane region" description="Helical" evidence="10">
    <location>
        <begin position="422"/>
        <end position="441"/>
    </location>
</feature>
<dbReference type="Proteomes" id="UP001595904">
    <property type="component" value="Unassembled WGS sequence"/>
</dbReference>
<protein>
    <recommendedName>
        <fullName evidence="9">Multidrug-efflux transporter</fullName>
    </recommendedName>
</protein>
<organism evidence="11 12">
    <name type="scientific">Steroidobacter flavus</name>
    <dbReference type="NCBI Taxonomy" id="1842136"/>
    <lineage>
        <taxon>Bacteria</taxon>
        <taxon>Pseudomonadati</taxon>
        <taxon>Pseudomonadota</taxon>
        <taxon>Gammaproteobacteria</taxon>
        <taxon>Steroidobacterales</taxon>
        <taxon>Steroidobacteraceae</taxon>
        <taxon>Steroidobacter</taxon>
    </lineage>
</organism>
<evidence type="ECO:0000256" key="10">
    <source>
        <dbReference type="SAM" id="Phobius"/>
    </source>
</evidence>
<evidence type="ECO:0000256" key="5">
    <source>
        <dbReference type="ARBA" id="ARBA00022692"/>
    </source>
</evidence>
<feature type="transmembrane region" description="Helical" evidence="10">
    <location>
        <begin position="389"/>
        <end position="410"/>
    </location>
</feature>